<dbReference type="EMBL" id="FAXC01000390">
    <property type="protein sequence ID" value="CUV10292.1"/>
    <property type="molecule type" value="Genomic_DNA"/>
</dbReference>
<dbReference type="GO" id="GO:0016787">
    <property type="term" value="F:hydrolase activity"/>
    <property type="evidence" value="ECO:0007669"/>
    <property type="project" value="InterPro"/>
</dbReference>
<reference evidence="1" key="1">
    <citation type="submission" date="2015-10" db="EMBL/GenBank/DDBJ databases">
        <authorList>
            <person name="Gilbert D.G."/>
        </authorList>
    </citation>
    <scope>NUCLEOTIDE SEQUENCE</scope>
</reference>
<dbReference type="GO" id="GO:0009166">
    <property type="term" value="P:nucleotide catabolic process"/>
    <property type="evidence" value="ECO:0007669"/>
    <property type="project" value="InterPro"/>
</dbReference>
<dbReference type="InterPro" id="IPR006179">
    <property type="entry name" value="5_nucleotidase/apyrase"/>
</dbReference>
<name>A0A160VID3_9ZZZZ</name>
<gene>
    <name evidence="1" type="ORF">MGWOODY_Mmi2267</name>
</gene>
<evidence type="ECO:0000313" key="1">
    <source>
        <dbReference type="EMBL" id="CUV10292.1"/>
    </source>
</evidence>
<accession>A0A160VID3</accession>
<dbReference type="GO" id="GO:0030288">
    <property type="term" value="C:outer membrane-bounded periplasmic space"/>
    <property type="evidence" value="ECO:0007669"/>
    <property type="project" value="TreeGrafter"/>
</dbReference>
<organism evidence="1">
    <name type="scientific">hydrothermal vent metagenome</name>
    <dbReference type="NCBI Taxonomy" id="652676"/>
    <lineage>
        <taxon>unclassified sequences</taxon>
        <taxon>metagenomes</taxon>
        <taxon>ecological metagenomes</taxon>
    </lineage>
</organism>
<dbReference type="SUPFAM" id="SSF56300">
    <property type="entry name" value="Metallo-dependent phosphatases"/>
    <property type="match status" value="1"/>
</dbReference>
<sequence>MFNNAVLTEISEQPDKLRAQAILKGYERIGCQAVNVGGFELAAGTAYLQQIVDSTEIPFISANIIDSKSGERLFPPHHIITEGGVTIGVIGLTNLIPTHINDVKVSDFIKTGEAQIAELKPQVDIIVVLANVNRNMDKAMNAAFADADYIFLSRNTVRTRPGTKQPVNGPFTYGSNIQGKYLAQVDLQITELDSPLVDISNIQAQLDNIDRRLKRFQDKDPNTPLDKIYADQPRILKLIDEFNGNRKTLEDGLKTARNTSGYTSVALSRKIGDDNAMLAYVTDILGQCEALKKHKVQKNIYQNPPGFEERIKKGMKPG</sequence>
<dbReference type="Gene3D" id="3.60.21.10">
    <property type="match status" value="1"/>
</dbReference>
<dbReference type="InterPro" id="IPR029052">
    <property type="entry name" value="Metallo-depent_PP-like"/>
</dbReference>
<dbReference type="PANTHER" id="PTHR11575:SF24">
    <property type="entry name" value="5'-NUCLEOTIDASE"/>
    <property type="match status" value="1"/>
</dbReference>
<proteinExistence type="predicted"/>
<evidence type="ECO:0008006" key="2">
    <source>
        <dbReference type="Google" id="ProtNLM"/>
    </source>
</evidence>
<dbReference type="AlphaFoldDB" id="A0A160VID3"/>
<dbReference type="PANTHER" id="PTHR11575">
    <property type="entry name" value="5'-NUCLEOTIDASE-RELATED"/>
    <property type="match status" value="1"/>
</dbReference>
<protein>
    <recommendedName>
        <fullName evidence="2">5'-nucleotidase</fullName>
    </recommendedName>
</protein>